<protein>
    <recommendedName>
        <fullName evidence="4">Amidotransferase</fullName>
    </recommendedName>
</protein>
<keyword evidence="1" id="KW-0812">Transmembrane</keyword>
<keyword evidence="3" id="KW-1185">Reference proteome</keyword>
<comment type="caution">
    <text evidence="2">The sequence shown here is derived from an EMBL/GenBank/DDBJ whole genome shotgun (WGS) entry which is preliminary data.</text>
</comment>
<keyword evidence="1" id="KW-1133">Transmembrane helix</keyword>
<evidence type="ECO:0000313" key="2">
    <source>
        <dbReference type="EMBL" id="GAA2118433.1"/>
    </source>
</evidence>
<feature type="transmembrane region" description="Helical" evidence="1">
    <location>
        <begin position="28"/>
        <end position="50"/>
    </location>
</feature>
<evidence type="ECO:0000256" key="1">
    <source>
        <dbReference type="SAM" id="Phobius"/>
    </source>
</evidence>
<proteinExistence type="predicted"/>
<dbReference type="RefSeq" id="WP_344224738.1">
    <property type="nucleotide sequence ID" value="NZ_BAAAQA010000018.1"/>
</dbReference>
<keyword evidence="1" id="KW-0472">Membrane</keyword>
<dbReference type="Proteomes" id="UP001500166">
    <property type="component" value="Unassembled WGS sequence"/>
</dbReference>
<accession>A0ABP5JIB6</accession>
<reference evidence="3" key="1">
    <citation type="journal article" date="2019" name="Int. J. Syst. Evol. Microbiol.">
        <title>The Global Catalogue of Microorganisms (GCM) 10K type strain sequencing project: providing services to taxonomists for standard genome sequencing and annotation.</title>
        <authorList>
            <consortium name="The Broad Institute Genomics Platform"/>
            <consortium name="The Broad Institute Genome Sequencing Center for Infectious Disease"/>
            <person name="Wu L."/>
            <person name="Ma J."/>
        </authorList>
    </citation>
    <scope>NUCLEOTIDE SEQUENCE [LARGE SCALE GENOMIC DNA]</scope>
    <source>
        <strain evidence="3">JCM 15914</strain>
    </source>
</reference>
<organism evidence="2 3">
    <name type="scientific">Kocuria atrinae</name>
    <dbReference type="NCBI Taxonomy" id="592377"/>
    <lineage>
        <taxon>Bacteria</taxon>
        <taxon>Bacillati</taxon>
        <taxon>Actinomycetota</taxon>
        <taxon>Actinomycetes</taxon>
        <taxon>Micrococcales</taxon>
        <taxon>Micrococcaceae</taxon>
        <taxon>Kocuria</taxon>
    </lineage>
</organism>
<evidence type="ECO:0000313" key="3">
    <source>
        <dbReference type="Proteomes" id="UP001500166"/>
    </source>
</evidence>
<evidence type="ECO:0008006" key="4">
    <source>
        <dbReference type="Google" id="ProtNLM"/>
    </source>
</evidence>
<dbReference type="EMBL" id="BAAAQA010000018">
    <property type="protein sequence ID" value="GAA2118433.1"/>
    <property type="molecule type" value="Genomic_DNA"/>
</dbReference>
<gene>
    <name evidence="2" type="ORF">GCM10009824_18580</name>
</gene>
<sequence>MTFAMLTMVLGAFVAGGAISFKQQKKPLWSVLLLTAIALALIIYGGYSWITSL</sequence>
<name>A0ABP5JIB6_9MICC</name>